<feature type="compositionally biased region" description="Pro residues" evidence="2">
    <location>
        <begin position="690"/>
        <end position="700"/>
    </location>
</feature>
<evidence type="ECO:0000313" key="5">
    <source>
        <dbReference type="Proteomes" id="UP001295794"/>
    </source>
</evidence>
<feature type="compositionally biased region" description="Basic and acidic residues" evidence="2">
    <location>
        <begin position="675"/>
        <end position="688"/>
    </location>
</feature>
<dbReference type="PANTHER" id="PTHR47789">
    <property type="entry name" value="LAS SEVENTEEN-BINDING PROTEIN 5"/>
    <property type="match status" value="1"/>
</dbReference>
<dbReference type="InterPro" id="IPR002014">
    <property type="entry name" value="VHS_dom"/>
</dbReference>
<organism evidence="4 5">
    <name type="scientific">Mycena citricolor</name>
    <dbReference type="NCBI Taxonomy" id="2018698"/>
    <lineage>
        <taxon>Eukaryota</taxon>
        <taxon>Fungi</taxon>
        <taxon>Dikarya</taxon>
        <taxon>Basidiomycota</taxon>
        <taxon>Agaricomycotina</taxon>
        <taxon>Agaricomycetes</taxon>
        <taxon>Agaricomycetidae</taxon>
        <taxon>Agaricales</taxon>
        <taxon>Marasmiineae</taxon>
        <taxon>Mycenaceae</taxon>
        <taxon>Mycena</taxon>
    </lineage>
</organism>
<evidence type="ECO:0000256" key="1">
    <source>
        <dbReference type="SAM" id="Coils"/>
    </source>
</evidence>
<comment type="caution">
    <text evidence="4">The sequence shown here is derived from an EMBL/GenBank/DDBJ whole genome shotgun (WGS) entry which is preliminary data.</text>
</comment>
<sequence>MKKLFGRERDKAKDLVPPPTQSSPAPTPIHHQYTTQRPSVDDERWEMLNDSHNATAPVPASSRAPSPYTVSANSSVRQPPIPAQVSGNGPTSQAPKKKGGPPALGILNSLEPQQNHHARNRSEEPLFQAQPEPPKEKKGFWSRDKEKDREKDNRDREIAHRERERMEQDPRDRDTRERGTRDYDELTRKIGFLTATASEDWTLVLDVCEHASSSDAAAKEAVRALRREFKYGEPAAQLAAARLWALMLRNSTDTFISQSTSRKFLDTLEDLLTSSRTAPVVKERLMDVLGAAAFASGGKKDTGFRGLWRRVKPRDRPEEGVPFDPEDVMFNPPLMGSGNYGTNNMRNMVAGRGGNTVHQHTPPMVVYQDATPTTADIPISGGRAKKERSDRERSDRERSDRDHREPGEGRKHRDRELRERDLRHKIIPPDEDMKRLRVECKAAIHNAGLLSEALAMATVEDLEQDIIVEFHKKCISSQELIFTQIPWASAGAERSRAAKDARDRDYPKRRADSNGHVPEKGDEVAEVTPEEELLAELLAANEQLVEALKQFDDLKRVALERETEDRSRREVRLDPRERQLINEEGTLYPDAHGQGSSRSRSQSPIRHALPTHPSADPALNAGQHIMLAVPPAPQGPRSPGLTRTPSPAQPDGFAPVGAAELANGYVGTRVTGPRDLGRPSFEDGERWHGQPPPPPPPPQVHQPSHATPPQTYALPPHTYAQTHPSNDELPDVLQPSAKALGKRRVEPDSVPAADPPSSYNSDNFEDRLSDSEDEESPAKLWQHMHHPVQHYVYDAAAERTQERLKEAHLQLVH</sequence>
<dbReference type="PROSITE" id="PS50179">
    <property type="entry name" value="VHS"/>
    <property type="match status" value="1"/>
</dbReference>
<dbReference type="SUPFAM" id="SSF89009">
    <property type="entry name" value="GAT-like domain"/>
    <property type="match status" value="1"/>
</dbReference>
<evidence type="ECO:0000313" key="4">
    <source>
        <dbReference type="EMBL" id="CAK5271783.1"/>
    </source>
</evidence>
<feature type="coiled-coil region" evidence="1">
    <location>
        <begin position="530"/>
        <end position="557"/>
    </location>
</feature>
<dbReference type="GO" id="GO:0007034">
    <property type="term" value="P:vacuolar transport"/>
    <property type="evidence" value="ECO:0007669"/>
    <property type="project" value="UniProtKB-ARBA"/>
</dbReference>
<proteinExistence type="predicted"/>
<feature type="compositionally biased region" description="Low complexity" evidence="2">
    <location>
        <begin position="54"/>
        <end position="67"/>
    </location>
</feature>
<name>A0AAD2H924_9AGAR</name>
<evidence type="ECO:0000259" key="3">
    <source>
        <dbReference type="PROSITE" id="PS50179"/>
    </source>
</evidence>
<evidence type="ECO:0000256" key="2">
    <source>
        <dbReference type="SAM" id="MobiDB-lite"/>
    </source>
</evidence>
<dbReference type="InterPro" id="IPR045007">
    <property type="entry name" value="LSB5"/>
</dbReference>
<protein>
    <recommendedName>
        <fullName evidence="3">VHS domain-containing protein</fullName>
    </recommendedName>
</protein>
<dbReference type="EMBL" id="CAVNYO010000176">
    <property type="protein sequence ID" value="CAK5271783.1"/>
    <property type="molecule type" value="Genomic_DNA"/>
</dbReference>
<feature type="compositionally biased region" description="Basic and acidic residues" evidence="2">
    <location>
        <begin position="493"/>
        <end position="523"/>
    </location>
</feature>
<dbReference type="GO" id="GO:0006897">
    <property type="term" value="P:endocytosis"/>
    <property type="evidence" value="ECO:0007669"/>
    <property type="project" value="InterPro"/>
</dbReference>
<keyword evidence="1" id="KW-0175">Coiled coil</keyword>
<dbReference type="CDD" id="cd16980">
    <property type="entry name" value="VHS_Lsb5"/>
    <property type="match status" value="1"/>
</dbReference>
<dbReference type="GO" id="GO:0007015">
    <property type="term" value="P:actin filament organization"/>
    <property type="evidence" value="ECO:0007669"/>
    <property type="project" value="InterPro"/>
</dbReference>
<feature type="compositionally biased region" description="Polar residues" evidence="2">
    <location>
        <begin position="85"/>
        <end position="94"/>
    </location>
</feature>
<feature type="region of interest" description="Disordered" evidence="2">
    <location>
        <begin position="561"/>
        <end position="779"/>
    </location>
</feature>
<dbReference type="GO" id="GO:0043130">
    <property type="term" value="F:ubiquitin binding"/>
    <property type="evidence" value="ECO:0007669"/>
    <property type="project" value="InterPro"/>
</dbReference>
<feature type="domain" description="VHS" evidence="3">
    <location>
        <begin position="198"/>
        <end position="289"/>
    </location>
</feature>
<dbReference type="PANTHER" id="PTHR47789:SF2">
    <property type="entry name" value="VHS DOMAIN-CONTAINING PROTEIN"/>
    <property type="match status" value="1"/>
</dbReference>
<feature type="compositionally biased region" description="Polar residues" evidence="2">
    <location>
        <begin position="68"/>
        <end position="77"/>
    </location>
</feature>
<feature type="region of interest" description="Disordered" evidence="2">
    <location>
        <begin position="492"/>
        <end position="525"/>
    </location>
</feature>
<dbReference type="Proteomes" id="UP001295794">
    <property type="component" value="Unassembled WGS sequence"/>
</dbReference>
<dbReference type="Gene3D" id="1.25.40.90">
    <property type="match status" value="1"/>
</dbReference>
<feature type="compositionally biased region" description="Low complexity" evidence="2">
    <location>
        <begin position="748"/>
        <end position="758"/>
    </location>
</feature>
<dbReference type="Pfam" id="PF00790">
    <property type="entry name" value="VHS"/>
    <property type="match status" value="1"/>
</dbReference>
<dbReference type="GO" id="GO:0051666">
    <property type="term" value="P:actin cortical patch localization"/>
    <property type="evidence" value="ECO:0007669"/>
    <property type="project" value="TreeGrafter"/>
</dbReference>
<feature type="compositionally biased region" description="Low complexity" evidence="2">
    <location>
        <begin position="593"/>
        <end position="603"/>
    </location>
</feature>
<dbReference type="GO" id="GO:0035091">
    <property type="term" value="F:phosphatidylinositol binding"/>
    <property type="evidence" value="ECO:0007669"/>
    <property type="project" value="InterPro"/>
</dbReference>
<feature type="compositionally biased region" description="Basic and acidic residues" evidence="2">
    <location>
        <begin position="133"/>
        <end position="180"/>
    </location>
</feature>
<feature type="compositionally biased region" description="Basic and acidic residues" evidence="2">
    <location>
        <begin position="561"/>
        <end position="581"/>
    </location>
</feature>
<dbReference type="GO" id="GO:0030479">
    <property type="term" value="C:actin cortical patch"/>
    <property type="evidence" value="ECO:0007669"/>
    <property type="project" value="TreeGrafter"/>
</dbReference>
<keyword evidence="5" id="KW-1185">Reference proteome</keyword>
<feature type="compositionally biased region" description="Polar residues" evidence="2">
    <location>
        <begin position="701"/>
        <end position="710"/>
    </location>
</feature>
<accession>A0AAD2H924</accession>
<feature type="compositionally biased region" description="Pro residues" evidence="2">
    <location>
        <begin position="16"/>
        <end position="27"/>
    </location>
</feature>
<dbReference type="SUPFAM" id="SSF48464">
    <property type="entry name" value="ENTH/VHS domain"/>
    <property type="match status" value="1"/>
</dbReference>
<dbReference type="AlphaFoldDB" id="A0AAD2H924"/>
<feature type="compositionally biased region" description="Basic and acidic residues" evidence="2">
    <location>
        <begin position="1"/>
        <end position="14"/>
    </location>
</feature>
<feature type="compositionally biased region" description="Basic and acidic residues" evidence="2">
    <location>
        <begin position="387"/>
        <end position="417"/>
    </location>
</feature>
<gene>
    <name evidence="4" type="ORF">MYCIT1_LOCUS17091</name>
</gene>
<feature type="region of interest" description="Disordered" evidence="2">
    <location>
        <begin position="1"/>
        <end position="180"/>
    </location>
</feature>
<feature type="compositionally biased region" description="Basic and acidic residues" evidence="2">
    <location>
        <begin position="39"/>
        <end position="49"/>
    </location>
</feature>
<dbReference type="InterPro" id="IPR008942">
    <property type="entry name" value="ENTH_VHS"/>
</dbReference>
<reference evidence="4" key="1">
    <citation type="submission" date="2023-11" db="EMBL/GenBank/DDBJ databases">
        <authorList>
            <person name="De Vega J J."/>
            <person name="De Vega J J."/>
        </authorList>
    </citation>
    <scope>NUCLEOTIDE SEQUENCE</scope>
</reference>
<feature type="region of interest" description="Disordered" evidence="2">
    <location>
        <begin position="371"/>
        <end position="417"/>
    </location>
</feature>